<feature type="non-terminal residue" evidence="1">
    <location>
        <position position="67"/>
    </location>
</feature>
<organism evidence="1 2">
    <name type="scientific">Hymenolepis diminuta</name>
    <name type="common">Rat tapeworm</name>
    <dbReference type="NCBI Taxonomy" id="6216"/>
    <lineage>
        <taxon>Eukaryota</taxon>
        <taxon>Metazoa</taxon>
        <taxon>Spiralia</taxon>
        <taxon>Lophotrochozoa</taxon>
        <taxon>Platyhelminthes</taxon>
        <taxon>Cestoda</taxon>
        <taxon>Eucestoda</taxon>
        <taxon>Cyclophyllidea</taxon>
        <taxon>Hymenolepididae</taxon>
        <taxon>Hymenolepis</taxon>
    </lineage>
</organism>
<gene>
    <name evidence="1" type="ORF">WMSIL1_LOCUS1421</name>
</gene>
<evidence type="ECO:0000313" key="1">
    <source>
        <dbReference type="EMBL" id="VUZ40341.1"/>
    </source>
</evidence>
<protein>
    <recommendedName>
        <fullName evidence="3">Recep_L_domain domain-containing protein</fullName>
    </recommendedName>
</protein>
<keyword evidence="2" id="KW-1185">Reference proteome</keyword>
<dbReference type="Proteomes" id="UP000321570">
    <property type="component" value="Unassembled WGS sequence"/>
</dbReference>
<proteinExistence type="predicted"/>
<name>A0A564XZ80_HYMDI</name>
<dbReference type="EMBL" id="CABIJS010000033">
    <property type="protein sequence ID" value="VUZ40341.1"/>
    <property type="molecule type" value="Genomic_DNA"/>
</dbReference>
<dbReference type="InterPro" id="IPR036941">
    <property type="entry name" value="Rcpt_L-dom_sf"/>
</dbReference>
<evidence type="ECO:0008006" key="3">
    <source>
        <dbReference type="Google" id="ProtNLM"/>
    </source>
</evidence>
<dbReference type="AlphaFoldDB" id="A0A564XZ80"/>
<dbReference type="SUPFAM" id="SSF52058">
    <property type="entry name" value="L domain-like"/>
    <property type="match status" value="1"/>
</dbReference>
<dbReference type="Gene3D" id="3.80.20.20">
    <property type="entry name" value="Receptor L-domain"/>
    <property type="match status" value="1"/>
</dbReference>
<accession>A0A564XZ80</accession>
<evidence type="ECO:0000313" key="2">
    <source>
        <dbReference type="Proteomes" id="UP000321570"/>
    </source>
</evidence>
<sequence length="67" mass="7569">MILKKQSFEGDIFHNLTQEEESVTFEDLQNGLGNIQEITGILYVGTDSLAPWLKNLTFLSKLRRIGG</sequence>
<reference evidence="1 2" key="1">
    <citation type="submission" date="2019-07" db="EMBL/GenBank/DDBJ databases">
        <authorList>
            <person name="Jastrzebski P J."/>
            <person name="Paukszto L."/>
            <person name="Jastrzebski P J."/>
        </authorList>
    </citation>
    <scope>NUCLEOTIDE SEQUENCE [LARGE SCALE GENOMIC DNA]</scope>
    <source>
        <strain evidence="1 2">WMS-il1</strain>
    </source>
</reference>